<dbReference type="OrthoDB" id="5502211at2"/>
<dbReference type="Proteomes" id="UP000324781">
    <property type="component" value="Unassembled WGS sequence"/>
</dbReference>
<dbReference type="Gene3D" id="3.40.50.150">
    <property type="entry name" value="Vaccinia Virus protein VP39"/>
    <property type="match status" value="1"/>
</dbReference>
<accession>A0A1M6JRN2</accession>
<sequence length="398" mass="44610">MERQTLNKLRLMLQGLACRISEEMDYFKAIEGDFKSGAKFFPLSAKPAGGVLEIRFEGNKVQAEPEALPELIAGYAEKFDAVRLKCSFRGETLILEADGGNVTMKTRQLEEDLEQLFQGHAEAGSISGREYWIKVGKADALLKEIGIMAENGKIKNDMIRKYNQIDHFVELLDPMIRELARGKSELRIVDCACGKSYLSFVLNYYIKDVLKINCRFTGIDISEGVIQASRGIAKRLGYRNMNFVKGDIRQLIYEEEGVGAIEPDLVVSLHACDTATDYALAYGIRSRARGIVAVPCCHSELLSQYRYEPFREILKQGVLKARMADVLTDGLRCMILEAFGYKVSAVEYVSPLDTPKNLLIRATRVSGFNRTKYKACEDLVKELHADPTLLKELAGMTS</sequence>
<dbReference type="InterPro" id="IPR025714">
    <property type="entry name" value="Methyltranfer_dom"/>
</dbReference>
<proteinExistence type="predicted"/>
<protein>
    <submittedName>
        <fullName evidence="2">Methyltransferase domain-containing protein</fullName>
    </submittedName>
</protein>
<organism evidence="2 3">
    <name type="scientific">Thermoclostridium caenicola</name>
    <dbReference type="NCBI Taxonomy" id="659425"/>
    <lineage>
        <taxon>Bacteria</taxon>
        <taxon>Bacillati</taxon>
        <taxon>Bacillota</taxon>
        <taxon>Clostridia</taxon>
        <taxon>Eubacteriales</taxon>
        <taxon>Oscillospiraceae</taxon>
        <taxon>Thermoclostridium</taxon>
    </lineage>
</organism>
<name>A0A1M6JRN2_9FIRM</name>
<keyword evidence="2" id="KW-0489">Methyltransferase</keyword>
<reference evidence="2 3" key="1">
    <citation type="submission" date="2016-11" db="EMBL/GenBank/DDBJ databases">
        <authorList>
            <person name="Varghese N."/>
            <person name="Submissions S."/>
        </authorList>
    </citation>
    <scope>NUCLEOTIDE SEQUENCE [LARGE SCALE GENOMIC DNA]</scope>
    <source>
        <strain evidence="2 3">DSM 19027</strain>
    </source>
</reference>
<gene>
    <name evidence="2" type="ORF">SAMN05444373_10614</name>
</gene>
<keyword evidence="2" id="KW-0808">Transferase</keyword>
<dbReference type="PANTHER" id="PTHR13369">
    <property type="match status" value="1"/>
</dbReference>
<dbReference type="Pfam" id="PF13679">
    <property type="entry name" value="Methyltransf_32"/>
    <property type="match status" value="1"/>
</dbReference>
<dbReference type="GO" id="GO:0032259">
    <property type="term" value="P:methylation"/>
    <property type="evidence" value="ECO:0007669"/>
    <property type="project" value="UniProtKB-KW"/>
</dbReference>
<dbReference type="CDD" id="cd02440">
    <property type="entry name" value="AdoMet_MTases"/>
    <property type="match status" value="1"/>
</dbReference>
<evidence type="ECO:0000259" key="1">
    <source>
        <dbReference type="Pfam" id="PF13679"/>
    </source>
</evidence>
<keyword evidence="3" id="KW-1185">Reference proteome</keyword>
<dbReference type="RefSeq" id="WP_149679545.1">
    <property type="nucleotide sequence ID" value="NZ_FQZP01000061.1"/>
</dbReference>
<dbReference type="GO" id="GO:0008168">
    <property type="term" value="F:methyltransferase activity"/>
    <property type="evidence" value="ECO:0007669"/>
    <property type="project" value="UniProtKB-KW"/>
</dbReference>
<dbReference type="InterPro" id="IPR029063">
    <property type="entry name" value="SAM-dependent_MTases_sf"/>
</dbReference>
<dbReference type="PANTHER" id="PTHR13369:SF3">
    <property type="entry name" value="METHYLTRANSFERASE DOMAIN-CONTAINING PROTEIN"/>
    <property type="match status" value="1"/>
</dbReference>
<dbReference type="AlphaFoldDB" id="A0A1M6JRN2"/>
<dbReference type="SUPFAM" id="SSF53335">
    <property type="entry name" value="S-adenosyl-L-methionine-dependent methyltransferases"/>
    <property type="match status" value="1"/>
</dbReference>
<dbReference type="GO" id="GO:0005737">
    <property type="term" value="C:cytoplasm"/>
    <property type="evidence" value="ECO:0007669"/>
    <property type="project" value="TreeGrafter"/>
</dbReference>
<evidence type="ECO:0000313" key="3">
    <source>
        <dbReference type="Proteomes" id="UP000324781"/>
    </source>
</evidence>
<evidence type="ECO:0000313" key="2">
    <source>
        <dbReference type="EMBL" id="SHJ49321.1"/>
    </source>
</evidence>
<feature type="domain" description="Methyltransferase" evidence="1">
    <location>
        <begin position="160"/>
        <end position="302"/>
    </location>
</feature>
<dbReference type="EMBL" id="FQZP01000061">
    <property type="protein sequence ID" value="SHJ49321.1"/>
    <property type="molecule type" value="Genomic_DNA"/>
</dbReference>